<feature type="transmembrane region" description="Helical" evidence="1">
    <location>
        <begin position="62"/>
        <end position="82"/>
    </location>
</feature>
<gene>
    <name evidence="2" type="ORF">A9C19_04350</name>
</gene>
<reference evidence="2 3" key="1">
    <citation type="journal article" date="2016" name="Sci. Rep.">
        <title>Complete genome sequence and transcriptomic analysis of a novel marine strain Bacillus weihaiensis reveals the mechanism of brown algae degradation.</title>
        <authorList>
            <person name="Zhu Y."/>
            <person name="Chen P."/>
            <person name="Bao Y."/>
            <person name="Men Y."/>
            <person name="Zeng Y."/>
            <person name="Yang J."/>
            <person name="Sun J."/>
            <person name="Sun Y."/>
        </authorList>
    </citation>
    <scope>NUCLEOTIDE SEQUENCE [LARGE SCALE GENOMIC DNA]</scope>
    <source>
        <strain evidence="2 3">Alg07</strain>
    </source>
</reference>
<dbReference type="Proteomes" id="UP000181936">
    <property type="component" value="Chromosome"/>
</dbReference>
<organism evidence="2 3">
    <name type="scientific">Bacillus weihaiensis</name>
    <dbReference type="NCBI Taxonomy" id="1547283"/>
    <lineage>
        <taxon>Bacteria</taxon>
        <taxon>Bacillati</taxon>
        <taxon>Bacillota</taxon>
        <taxon>Bacilli</taxon>
        <taxon>Bacillales</taxon>
        <taxon>Bacillaceae</taxon>
        <taxon>Bacillus</taxon>
    </lineage>
</organism>
<name>A0A1L3MNU3_9BACI</name>
<dbReference type="InterPro" id="IPR010288">
    <property type="entry name" value="EcsB_ABC"/>
</dbReference>
<dbReference type="KEGG" id="bwh:A9C19_04350"/>
<feature type="transmembrane region" description="Helical" evidence="1">
    <location>
        <begin position="21"/>
        <end position="42"/>
    </location>
</feature>
<sequence>MNGYKVWFTRLRADWNYQKKILLSIMDWTVLLYVFLPALLLLSKFYLLWWEVQPIWLDQVPLLFYFIVCYFLSLGGEIRLFMEDADQLYLLQHRRKVFQLRSGGTAYSILIISLKWGFLALLLLPLTHHFIQFSLINYSLYIVYMFSHNLFFTAWRQEIYTHKLIKKMGIYFALILSTGGLTYFLLTQNDYVLLITFSVIYLLISWIKLSRYIEQHQSFFFDVEKEQKCKMRFSTFIFTVNPEIHMPQVKKTPKSTSFLWRYSQRIFHKRTPINGVTEMFIKSFFRDKSTLLNYVRLVFTTGVLIALTPIWLKWIICMAFWLFFKQWFALLFEEKVQKNPYLLIAYRKKGDTFLAQKKCESLFILPGVGPLLLLTIVMTFFQL</sequence>
<feature type="transmembrane region" description="Helical" evidence="1">
    <location>
        <begin position="191"/>
        <end position="209"/>
    </location>
</feature>
<evidence type="ECO:0000256" key="1">
    <source>
        <dbReference type="SAM" id="Phobius"/>
    </source>
</evidence>
<dbReference type="OrthoDB" id="2448479at2"/>
<keyword evidence="3" id="KW-1185">Reference proteome</keyword>
<evidence type="ECO:0000313" key="3">
    <source>
        <dbReference type="Proteomes" id="UP000181936"/>
    </source>
</evidence>
<dbReference type="RefSeq" id="WP_072578820.1">
    <property type="nucleotide sequence ID" value="NZ_CP016020.1"/>
</dbReference>
<dbReference type="AlphaFoldDB" id="A0A1L3MNU3"/>
<proteinExistence type="predicted"/>
<feature type="transmembrane region" description="Helical" evidence="1">
    <location>
        <begin position="362"/>
        <end position="381"/>
    </location>
</feature>
<dbReference type="Pfam" id="PF05975">
    <property type="entry name" value="EcsB"/>
    <property type="match status" value="1"/>
</dbReference>
<evidence type="ECO:0000313" key="2">
    <source>
        <dbReference type="EMBL" id="APH04026.1"/>
    </source>
</evidence>
<keyword evidence="1" id="KW-0472">Membrane</keyword>
<dbReference type="STRING" id="1547283.A9C19_04350"/>
<dbReference type="EMBL" id="CP016020">
    <property type="protein sequence ID" value="APH04026.1"/>
    <property type="molecule type" value="Genomic_DNA"/>
</dbReference>
<keyword evidence="1" id="KW-1133">Transmembrane helix</keyword>
<keyword evidence="1" id="KW-0812">Transmembrane</keyword>
<feature type="transmembrane region" description="Helical" evidence="1">
    <location>
        <begin position="294"/>
        <end position="324"/>
    </location>
</feature>
<protein>
    <submittedName>
        <fullName evidence="2">Uncharacterized protein</fullName>
    </submittedName>
</protein>
<feature type="transmembrane region" description="Helical" evidence="1">
    <location>
        <begin position="168"/>
        <end position="185"/>
    </location>
</feature>
<feature type="transmembrane region" description="Helical" evidence="1">
    <location>
        <begin position="130"/>
        <end position="147"/>
    </location>
</feature>
<feature type="transmembrane region" description="Helical" evidence="1">
    <location>
        <begin position="103"/>
        <end position="124"/>
    </location>
</feature>
<dbReference type="GO" id="GO:0016020">
    <property type="term" value="C:membrane"/>
    <property type="evidence" value="ECO:0007669"/>
    <property type="project" value="InterPro"/>
</dbReference>
<accession>A0A1L3MNU3</accession>